<feature type="transmembrane region" description="Helical" evidence="13">
    <location>
        <begin position="231"/>
        <end position="254"/>
    </location>
</feature>
<feature type="transmembrane region" description="Helical" evidence="13">
    <location>
        <begin position="127"/>
        <end position="150"/>
    </location>
</feature>
<evidence type="ECO:0000256" key="11">
    <source>
        <dbReference type="ARBA" id="ARBA00023201"/>
    </source>
</evidence>
<feature type="transmembrane region" description="Helical" evidence="13">
    <location>
        <begin position="83"/>
        <end position="106"/>
    </location>
</feature>
<dbReference type="PANTHER" id="PTHR48086">
    <property type="entry name" value="SODIUM/PROLINE SYMPORTER-RELATED"/>
    <property type="match status" value="1"/>
</dbReference>
<keyword evidence="9" id="KW-0406">Ion transport</keyword>
<dbReference type="AlphaFoldDB" id="A0A7J3V047"/>
<dbReference type="InterPro" id="IPR050277">
    <property type="entry name" value="Sodium:Solute_Symporter"/>
</dbReference>
<gene>
    <name evidence="14" type="ORF">ENL91_04860</name>
</gene>
<comment type="caution">
    <text evidence="14">The sequence shown here is derived from an EMBL/GenBank/DDBJ whole genome shotgun (WGS) entry which is preliminary data.</text>
</comment>
<evidence type="ECO:0000256" key="12">
    <source>
        <dbReference type="RuleBase" id="RU362091"/>
    </source>
</evidence>
<evidence type="ECO:0000256" key="8">
    <source>
        <dbReference type="ARBA" id="ARBA00023053"/>
    </source>
</evidence>
<keyword evidence="4" id="KW-1003">Cell membrane</keyword>
<evidence type="ECO:0000256" key="1">
    <source>
        <dbReference type="ARBA" id="ARBA00004651"/>
    </source>
</evidence>
<accession>A0A7J3V047</accession>
<feature type="transmembrane region" description="Helical" evidence="13">
    <location>
        <begin position="456"/>
        <end position="474"/>
    </location>
</feature>
<feature type="transmembrane region" description="Helical" evidence="13">
    <location>
        <begin position="12"/>
        <end position="30"/>
    </location>
</feature>
<organism evidence="14">
    <name type="scientific">Candidatus Methanosuratincola petrocarbonis</name>
    <name type="common">ex Vanwonterghem et al. 2016</name>
    <dbReference type="NCBI Taxonomy" id="1867261"/>
    <lineage>
        <taxon>Archaea</taxon>
        <taxon>Thermoproteota</taxon>
        <taxon>Methanosuratincolia</taxon>
        <taxon>Candidatus Methanomethylicales</taxon>
        <taxon>Candidatus Methanomethylicaceae</taxon>
        <taxon>Candidatus Methanosuratincola (ex Vanwonterghem et al. 2016)</taxon>
    </lineage>
</organism>
<dbReference type="Gene3D" id="1.20.1730.10">
    <property type="entry name" value="Sodium/glucose cotransporter"/>
    <property type="match status" value="1"/>
</dbReference>
<keyword evidence="8" id="KW-0915">Sodium</keyword>
<keyword evidence="6" id="KW-0769">Symport</keyword>
<comment type="subcellular location">
    <subcellularLocation>
        <location evidence="1">Cell membrane</location>
        <topology evidence="1">Multi-pass membrane protein</topology>
    </subcellularLocation>
</comment>
<sequence length="483" mass="51932">MTMSDLMDSALYIVVIVFYMVALAAVGWLGKKKVSSISDWYVGGFKIGGVVMGVAFFATYFSAVLMIGFAGSASKWGMSATVIGMWHAVSAVIAFAVLAPSLSKAFRELNAMTFSEFLSLRYGSKTLRYASALIIAIFIIPYTVSAFIAMGSAISTIVGTPFWMGVLVAGAIIAVYVFSGGLFSATLAEFIQGIVMTIAVVAVWVFSYSLLGGFVQAHETMAAIDIRSVTFPAFGTNTWSVIIGLTAVMGFGMLAQPQMVLRYATISSRMNIKRALLIATFGSLLFPLAAYSYGALSRPILAKFGIDVMTLKDDLIVPLFVKTAFPPWLSVLFLAGIMCAATSTIDALIHMTAGTLTRDLVRPASKMMSDKTQLRMTKLISLILSLGCCIIAIYPPGLIYQLTAYTWQVLSSSFMGPLVMALFYRRANKYGALAGMVAGFASAQLWYLFLAPPATPIYPFFPGVAASLIVTYLVSRFTGPKQA</sequence>
<dbReference type="InterPro" id="IPR018212">
    <property type="entry name" value="Na/solute_symporter_CS"/>
</dbReference>
<reference evidence="14" key="1">
    <citation type="journal article" date="2020" name="mSystems">
        <title>Genome- and Community-Level Interaction Insights into Carbon Utilization and Element Cycling Functions of Hydrothermarchaeota in Hydrothermal Sediment.</title>
        <authorList>
            <person name="Zhou Z."/>
            <person name="Liu Y."/>
            <person name="Xu W."/>
            <person name="Pan J."/>
            <person name="Luo Z.H."/>
            <person name="Li M."/>
        </authorList>
    </citation>
    <scope>NUCLEOTIDE SEQUENCE [LARGE SCALE GENOMIC DNA]</scope>
    <source>
        <strain evidence="14">SpSt-1038</strain>
    </source>
</reference>
<evidence type="ECO:0000256" key="4">
    <source>
        <dbReference type="ARBA" id="ARBA00022475"/>
    </source>
</evidence>
<evidence type="ECO:0000256" key="6">
    <source>
        <dbReference type="ARBA" id="ARBA00022847"/>
    </source>
</evidence>
<feature type="transmembrane region" description="Helical" evidence="13">
    <location>
        <begin position="431"/>
        <end position="450"/>
    </location>
</feature>
<keyword evidence="10 13" id="KW-0472">Membrane</keyword>
<feature type="transmembrane region" description="Helical" evidence="13">
    <location>
        <begin position="377"/>
        <end position="399"/>
    </location>
</feature>
<dbReference type="InterPro" id="IPR038377">
    <property type="entry name" value="Na/Glc_symporter_sf"/>
</dbReference>
<name>A0A7J3V047_9CREN</name>
<dbReference type="Pfam" id="PF00474">
    <property type="entry name" value="SSF"/>
    <property type="match status" value="1"/>
</dbReference>
<evidence type="ECO:0000256" key="2">
    <source>
        <dbReference type="ARBA" id="ARBA00006434"/>
    </source>
</evidence>
<evidence type="ECO:0000256" key="3">
    <source>
        <dbReference type="ARBA" id="ARBA00022448"/>
    </source>
</evidence>
<evidence type="ECO:0000256" key="10">
    <source>
        <dbReference type="ARBA" id="ARBA00023136"/>
    </source>
</evidence>
<dbReference type="EMBL" id="DRVT01000055">
    <property type="protein sequence ID" value="HHI49485.1"/>
    <property type="molecule type" value="Genomic_DNA"/>
</dbReference>
<dbReference type="GO" id="GO:0046942">
    <property type="term" value="P:carboxylic acid transport"/>
    <property type="evidence" value="ECO:0007669"/>
    <property type="project" value="UniProtKB-ARBA"/>
</dbReference>
<dbReference type="PANTHER" id="PTHR48086:SF3">
    <property type="entry name" value="SODIUM_PROLINE SYMPORTER"/>
    <property type="match status" value="1"/>
</dbReference>
<dbReference type="InterPro" id="IPR001734">
    <property type="entry name" value="Na/solute_symporter"/>
</dbReference>
<proteinExistence type="inferred from homology"/>
<evidence type="ECO:0000256" key="7">
    <source>
        <dbReference type="ARBA" id="ARBA00022989"/>
    </source>
</evidence>
<dbReference type="PROSITE" id="PS00457">
    <property type="entry name" value="NA_SOLUT_SYMP_2"/>
    <property type="match status" value="1"/>
</dbReference>
<keyword evidence="7 13" id="KW-1133">Transmembrane helix</keyword>
<evidence type="ECO:0000256" key="13">
    <source>
        <dbReference type="SAM" id="Phobius"/>
    </source>
</evidence>
<feature type="transmembrane region" description="Helical" evidence="13">
    <location>
        <begin position="162"/>
        <end position="183"/>
    </location>
</feature>
<feature type="transmembrane region" description="Helical" evidence="13">
    <location>
        <begin position="50"/>
        <end position="71"/>
    </location>
</feature>
<keyword evidence="11" id="KW-0739">Sodium transport</keyword>
<keyword evidence="5 13" id="KW-0812">Transmembrane</keyword>
<protein>
    <recommendedName>
        <fullName evidence="15">Sodium:solute symporter family protein</fullName>
    </recommendedName>
</protein>
<keyword evidence="3" id="KW-0813">Transport</keyword>
<comment type="similarity">
    <text evidence="2 12">Belongs to the sodium:solute symporter (SSF) (TC 2.A.21) family.</text>
</comment>
<dbReference type="PROSITE" id="PS50283">
    <property type="entry name" value="NA_SOLUT_SYMP_3"/>
    <property type="match status" value="1"/>
</dbReference>
<dbReference type="GO" id="GO:0015293">
    <property type="term" value="F:symporter activity"/>
    <property type="evidence" value="ECO:0007669"/>
    <property type="project" value="UniProtKB-KW"/>
</dbReference>
<dbReference type="GO" id="GO:0005886">
    <property type="term" value="C:plasma membrane"/>
    <property type="evidence" value="ECO:0007669"/>
    <property type="project" value="UniProtKB-SubCell"/>
</dbReference>
<evidence type="ECO:0000256" key="9">
    <source>
        <dbReference type="ARBA" id="ARBA00023065"/>
    </source>
</evidence>
<feature type="transmembrane region" description="Helical" evidence="13">
    <location>
        <begin position="405"/>
        <end position="424"/>
    </location>
</feature>
<feature type="transmembrane region" description="Helical" evidence="13">
    <location>
        <begin position="190"/>
        <end position="211"/>
    </location>
</feature>
<feature type="transmembrane region" description="Helical" evidence="13">
    <location>
        <begin position="328"/>
        <end position="356"/>
    </location>
</feature>
<dbReference type="GO" id="GO:0006814">
    <property type="term" value="P:sodium ion transport"/>
    <property type="evidence" value="ECO:0007669"/>
    <property type="project" value="UniProtKB-KW"/>
</dbReference>
<feature type="transmembrane region" description="Helical" evidence="13">
    <location>
        <begin position="275"/>
        <end position="294"/>
    </location>
</feature>
<evidence type="ECO:0008006" key="15">
    <source>
        <dbReference type="Google" id="ProtNLM"/>
    </source>
</evidence>
<evidence type="ECO:0000256" key="5">
    <source>
        <dbReference type="ARBA" id="ARBA00022692"/>
    </source>
</evidence>
<evidence type="ECO:0000313" key="14">
    <source>
        <dbReference type="EMBL" id="HHI49485.1"/>
    </source>
</evidence>